<feature type="chain" id="PRO_5036771330" evidence="1">
    <location>
        <begin position="17"/>
        <end position="109"/>
    </location>
</feature>
<name>A0A923PKC1_9BACT</name>
<sequence>MKVFFTTVLLALGAFAYGQVTINLTQDLVLTETLVISQPTTYNGNGFRLICEGCNPAIRVTNGAEVHFQDVIFAKSYVRWLQVDNPYTGQVTWNSNRMKGFIRGERGGN</sequence>
<gene>
    <name evidence="2" type="ORF">H9S92_01340</name>
</gene>
<dbReference type="RefSeq" id="WP_187464926.1">
    <property type="nucleotide sequence ID" value="NZ_JACSIT010000037.1"/>
</dbReference>
<feature type="signal peptide" evidence="1">
    <location>
        <begin position="1"/>
        <end position="16"/>
    </location>
</feature>
<evidence type="ECO:0000313" key="3">
    <source>
        <dbReference type="Proteomes" id="UP000650081"/>
    </source>
</evidence>
<dbReference type="AlphaFoldDB" id="A0A923PKC1"/>
<keyword evidence="1" id="KW-0732">Signal</keyword>
<protein>
    <submittedName>
        <fullName evidence="2">Uncharacterized protein</fullName>
    </submittedName>
</protein>
<organism evidence="2 3">
    <name type="scientific">Neolewinella lacunae</name>
    <dbReference type="NCBI Taxonomy" id="1517758"/>
    <lineage>
        <taxon>Bacteria</taxon>
        <taxon>Pseudomonadati</taxon>
        <taxon>Bacteroidota</taxon>
        <taxon>Saprospiria</taxon>
        <taxon>Saprospirales</taxon>
        <taxon>Lewinellaceae</taxon>
        <taxon>Neolewinella</taxon>
    </lineage>
</organism>
<accession>A0A923PKC1</accession>
<keyword evidence="3" id="KW-1185">Reference proteome</keyword>
<dbReference type="EMBL" id="JACSIT010000037">
    <property type="protein sequence ID" value="MBC6992793.1"/>
    <property type="molecule type" value="Genomic_DNA"/>
</dbReference>
<comment type="caution">
    <text evidence="2">The sequence shown here is derived from an EMBL/GenBank/DDBJ whole genome shotgun (WGS) entry which is preliminary data.</text>
</comment>
<reference evidence="2" key="1">
    <citation type="submission" date="2020-08" db="EMBL/GenBank/DDBJ databases">
        <title>Lewinella bacteria from marine environments.</title>
        <authorList>
            <person name="Zhong Y."/>
        </authorList>
    </citation>
    <scope>NUCLEOTIDE SEQUENCE</scope>
    <source>
        <strain evidence="2">KCTC 42187</strain>
    </source>
</reference>
<proteinExistence type="predicted"/>
<dbReference type="Proteomes" id="UP000650081">
    <property type="component" value="Unassembled WGS sequence"/>
</dbReference>
<evidence type="ECO:0000256" key="1">
    <source>
        <dbReference type="SAM" id="SignalP"/>
    </source>
</evidence>
<evidence type="ECO:0000313" key="2">
    <source>
        <dbReference type="EMBL" id="MBC6992793.1"/>
    </source>
</evidence>